<evidence type="ECO:0000313" key="6">
    <source>
        <dbReference type="EMBL" id="GFO57943.1"/>
    </source>
</evidence>
<comment type="similarity">
    <text evidence="1">Belongs to the glycosyltransferase 2 family.</text>
</comment>
<dbReference type="CDD" id="cd04186">
    <property type="entry name" value="GT_2_like_c"/>
    <property type="match status" value="1"/>
</dbReference>
<dbReference type="AlphaFoldDB" id="A0A6V8MDQ9"/>
<name>A0A6V8MDQ9_9BACT</name>
<dbReference type="PANTHER" id="PTHR43179:SF12">
    <property type="entry name" value="GALACTOFURANOSYLTRANSFERASE GLFT2"/>
    <property type="match status" value="1"/>
</dbReference>
<dbReference type="GO" id="GO:0016757">
    <property type="term" value="F:glycosyltransferase activity"/>
    <property type="evidence" value="ECO:0007669"/>
    <property type="project" value="UniProtKB-KW"/>
</dbReference>
<dbReference type="Gene3D" id="3.90.550.10">
    <property type="entry name" value="Spore Coat Polysaccharide Biosynthesis Protein SpsA, Chain A"/>
    <property type="match status" value="1"/>
</dbReference>
<feature type="transmembrane region" description="Helical" evidence="4">
    <location>
        <begin position="435"/>
        <end position="456"/>
    </location>
</feature>
<dbReference type="InterPro" id="IPR001173">
    <property type="entry name" value="Glyco_trans_2-like"/>
</dbReference>
<dbReference type="Pfam" id="PF00535">
    <property type="entry name" value="Glycos_transf_2"/>
    <property type="match status" value="1"/>
</dbReference>
<sequence>MSTLPEPKVTIIVVNWNKRADVINLLDSLQGIAYKNYSIVVVDNASTDDSVPAIKAHPLSVTLLENAENLGGTGGFNTGMRYALNVLQQDYLWLLDNDAEVTPYTLTELVRAMEADGTIGAAGSCIMSPEDKSLMVEAGGFVHWRSGTWAPNLRYARLNDQDDSRIIDVDYVAACSALVRATTAREVGVMDDRYFLHWDDIEFCLRMKRQGLRVVAVVASKVYHGVEKGCNPGIIYYDFRNGLLTASKHTSGIGRLIAYLGVLNNAFSSMVYVNLLGHRAWSRLIRSSVEDFLLGRFGKGRLSAGLTVAESQPVAEQELATRLSRVLVYASGTFDEVVQTVTKVREVAPGAHITLGVNRERAPIFDFLNVSHLCFDILKDPLSSKIRTAIKVLCGGYGVTITAGEGLSAPYAFLLTKHYTYAPVKERFFASDQNLWAIWKVALSLVLGPISAVAALPSVWNAGTRHAGSGGLSGAAEPVRDSAVG</sequence>
<dbReference type="InterPro" id="IPR029044">
    <property type="entry name" value="Nucleotide-diphossugar_trans"/>
</dbReference>
<feature type="transmembrane region" description="Helical" evidence="4">
    <location>
        <begin position="256"/>
        <end position="277"/>
    </location>
</feature>
<evidence type="ECO:0000259" key="5">
    <source>
        <dbReference type="Pfam" id="PF00535"/>
    </source>
</evidence>
<dbReference type="RefSeq" id="WP_183352798.1">
    <property type="nucleotide sequence ID" value="NZ_BLXX01000001.1"/>
</dbReference>
<accession>A0A6V8MDQ9</accession>
<dbReference type="EMBL" id="BLXX01000001">
    <property type="protein sequence ID" value="GFO57943.1"/>
    <property type="molecule type" value="Genomic_DNA"/>
</dbReference>
<comment type="caution">
    <text evidence="6">The sequence shown here is derived from an EMBL/GenBank/DDBJ whole genome shotgun (WGS) entry which is preliminary data.</text>
</comment>
<reference evidence="7" key="1">
    <citation type="submission" date="2020-06" db="EMBL/GenBank/DDBJ databases">
        <title>Draft genomic sequence of Geomonas sp. Red330.</title>
        <authorList>
            <person name="Itoh H."/>
            <person name="Zhenxing X."/>
            <person name="Ushijima N."/>
            <person name="Masuda Y."/>
            <person name="Shiratori Y."/>
            <person name="Senoo K."/>
        </authorList>
    </citation>
    <scope>NUCLEOTIDE SEQUENCE [LARGE SCALE GENOMIC DNA]</scope>
    <source>
        <strain evidence="7">Red330</strain>
    </source>
</reference>
<keyword evidence="4" id="KW-0812">Transmembrane</keyword>
<dbReference type="SUPFAM" id="SSF53448">
    <property type="entry name" value="Nucleotide-diphospho-sugar transferases"/>
    <property type="match status" value="1"/>
</dbReference>
<feature type="domain" description="Glycosyltransferase 2-like" evidence="5">
    <location>
        <begin position="10"/>
        <end position="149"/>
    </location>
</feature>
<proteinExistence type="inferred from homology"/>
<keyword evidence="3" id="KW-0808">Transferase</keyword>
<dbReference type="PANTHER" id="PTHR43179">
    <property type="entry name" value="RHAMNOSYLTRANSFERASE WBBL"/>
    <property type="match status" value="1"/>
</dbReference>
<evidence type="ECO:0000256" key="3">
    <source>
        <dbReference type="ARBA" id="ARBA00022679"/>
    </source>
</evidence>
<keyword evidence="4" id="KW-1133">Transmembrane helix</keyword>
<keyword evidence="2" id="KW-0328">Glycosyltransferase</keyword>
<keyword evidence="4" id="KW-0472">Membrane</keyword>
<protein>
    <recommendedName>
        <fullName evidence="5">Glycosyltransferase 2-like domain-containing protein</fullName>
    </recommendedName>
</protein>
<evidence type="ECO:0000256" key="2">
    <source>
        <dbReference type="ARBA" id="ARBA00022676"/>
    </source>
</evidence>
<evidence type="ECO:0000256" key="4">
    <source>
        <dbReference type="SAM" id="Phobius"/>
    </source>
</evidence>
<keyword evidence="7" id="KW-1185">Reference proteome</keyword>
<evidence type="ECO:0000313" key="7">
    <source>
        <dbReference type="Proteomes" id="UP000556026"/>
    </source>
</evidence>
<dbReference type="Proteomes" id="UP000556026">
    <property type="component" value="Unassembled WGS sequence"/>
</dbReference>
<organism evidence="6 7">
    <name type="scientific">Geomonas silvestris</name>
    <dbReference type="NCBI Taxonomy" id="2740184"/>
    <lineage>
        <taxon>Bacteria</taxon>
        <taxon>Pseudomonadati</taxon>
        <taxon>Thermodesulfobacteriota</taxon>
        <taxon>Desulfuromonadia</taxon>
        <taxon>Geobacterales</taxon>
        <taxon>Geobacteraceae</taxon>
        <taxon>Geomonas</taxon>
    </lineage>
</organism>
<evidence type="ECO:0000256" key="1">
    <source>
        <dbReference type="ARBA" id="ARBA00006739"/>
    </source>
</evidence>
<gene>
    <name evidence="6" type="ORF">GMST_02680</name>
</gene>